<dbReference type="EMBL" id="DS999411">
    <property type="protein sequence ID" value="EED34586.1"/>
    <property type="molecule type" value="Genomic_DNA"/>
</dbReference>
<reference evidence="3" key="1">
    <citation type="journal article" date="2013" name="BMC Microbiol.">
        <title>Taxonomy and evolution of bacteriochlorophyll a-containing members of the OM60/NOR5 clade of marine gammaproteobacteria: description of Luminiphilus syltensis gen. nov., sp. nov., reclassification of Haliea rubra as Pseudohaliea rubra gen. nov., comb. nov., and emendation of Chromatocurvus halotolerans.</title>
        <authorList>
            <person name="Spring S."/>
            <person name="Riedel T."/>
            <person name="Sproer C."/>
            <person name="Yan S."/>
            <person name="Harder J."/>
            <person name="Fuchs B.M."/>
        </authorList>
    </citation>
    <scope>NUCLEOTIDE SEQUENCE [LARGE SCALE GENOMIC DNA]</scope>
    <source>
        <strain evidence="3">NOR51-B</strain>
    </source>
</reference>
<protein>
    <recommendedName>
        <fullName evidence="1">DUF7931 domain-containing protein</fullName>
    </recommendedName>
</protein>
<dbReference type="HOGENOM" id="CLU_075058_1_1_6"/>
<dbReference type="RefSeq" id="WP_009019334.1">
    <property type="nucleotide sequence ID" value="NZ_DS999411.1"/>
</dbReference>
<evidence type="ECO:0000313" key="3">
    <source>
        <dbReference type="Proteomes" id="UP000004699"/>
    </source>
</evidence>
<dbReference type="InterPro" id="IPR057691">
    <property type="entry name" value="DUF7931"/>
</dbReference>
<gene>
    <name evidence="2" type="ORF">NOR51B_524</name>
</gene>
<proteinExistence type="predicted"/>
<evidence type="ECO:0000313" key="2">
    <source>
        <dbReference type="EMBL" id="EED34586.1"/>
    </source>
</evidence>
<evidence type="ECO:0000259" key="1">
    <source>
        <dbReference type="Pfam" id="PF25559"/>
    </source>
</evidence>
<dbReference type="OrthoDB" id="9796171at2"/>
<keyword evidence="3" id="KW-1185">Reference proteome</keyword>
<dbReference type="Proteomes" id="UP000004699">
    <property type="component" value="Unassembled WGS sequence"/>
</dbReference>
<dbReference type="AlphaFoldDB" id="B8KRM2"/>
<accession>B8KRM2</accession>
<dbReference type="SUPFAM" id="SSF56024">
    <property type="entry name" value="Phospholipase D/nuclease"/>
    <property type="match status" value="1"/>
</dbReference>
<feature type="domain" description="DUF7931" evidence="1">
    <location>
        <begin position="5"/>
        <end position="149"/>
    </location>
</feature>
<organism evidence="2 3">
    <name type="scientific">Luminiphilus syltensis NOR5-1B</name>
    <dbReference type="NCBI Taxonomy" id="565045"/>
    <lineage>
        <taxon>Bacteria</taxon>
        <taxon>Pseudomonadati</taxon>
        <taxon>Pseudomonadota</taxon>
        <taxon>Gammaproteobacteria</taxon>
        <taxon>Cellvibrionales</taxon>
        <taxon>Halieaceae</taxon>
        <taxon>Luminiphilus</taxon>
    </lineage>
</organism>
<sequence length="149" mass="16766">MTEPTDSRQALIALLENATRHVDVLSPDLAPTLLNDEVVISCLTELVRRGRQTRIRLLVTRVRPLKEMGHRLLALALRVPSTVNLHELERHPEWPQDTVIVVDRQAGMYSGAEDTAFRTLDGAAAARSQAERFDRLWTASAPSPELRRL</sequence>
<dbReference type="STRING" id="565045.NOR51B_524"/>
<dbReference type="Pfam" id="PF25559">
    <property type="entry name" value="DUF7931"/>
    <property type="match status" value="1"/>
</dbReference>
<dbReference type="eggNOG" id="COG2153">
    <property type="taxonomic scope" value="Bacteria"/>
</dbReference>
<name>B8KRM2_9GAMM</name>